<evidence type="ECO:0000313" key="3">
    <source>
        <dbReference type="Proteomes" id="UP000256328"/>
    </source>
</evidence>
<accession>A0A3D8QR85</accession>
<protein>
    <submittedName>
        <fullName evidence="2">Uncharacterized protein</fullName>
    </submittedName>
</protein>
<proteinExistence type="predicted"/>
<dbReference type="Proteomes" id="UP000256328">
    <property type="component" value="Unassembled WGS sequence"/>
</dbReference>
<reference evidence="2 3" key="1">
    <citation type="journal article" date="2018" name="IMA Fungus">
        <title>IMA Genome-F 9: Draft genome sequence of Annulohypoxylon stygium, Aspergillus mulundensis, Berkeleyomyces basicola (syn. Thielaviopsis basicola), Ceratocystis smalleyi, two Cercospora beticola strains, Coleophoma cylindrospora, Fusarium fracticaudum, Phialophora cf. hyalina, and Morchella septimelata.</title>
        <authorList>
            <person name="Wingfield B.D."/>
            <person name="Bills G.F."/>
            <person name="Dong Y."/>
            <person name="Huang W."/>
            <person name="Nel W.J."/>
            <person name="Swalarsk-Parry B.S."/>
            <person name="Vaghefi N."/>
            <person name="Wilken P.M."/>
            <person name="An Z."/>
            <person name="de Beer Z.W."/>
            <person name="De Vos L."/>
            <person name="Chen L."/>
            <person name="Duong T.A."/>
            <person name="Gao Y."/>
            <person name="Hammerbacher A."/>
            <person name="Kikkert J.R."/>
            <person name="Li Y."/>
            <person name="Li H."/>
            <person name="Li K."/>
            <person name="Li Q."/>
            <person name="Liu X."/>
            <person name="Ma X."/>
            <person name="Naidoo K."/>
            <person name="Pethybridge S.J."/>
            <person name="Sun J."/>
            <person name="Steenkamp E.T."/>
            <person name="van der Nest M.A."/>
            <person name="van Wyk S."/>
            <person name="Wingfield M.J."/>
            <person name="Xiong C."/>
            <person name="Yue Q."/>
            <person name="Zhang X."/>
        </authorList>
    </citation>
    <scope>NUCLEOTIDE SEQUENCE [LARGE SCALE GENOMIC DNA]</scope>
    <source>
        <strain evidence="2 3">BP5796</strain>
    </source>
</reference>
<dbReference type="AlphaFoldDB" id="A0A3D8QR85"/>
<dbReference type="OrthoDB" id="5332316at2759"/>
<feature type="region of interest" description="Disordered" evidence="1">
    <location>
        <begin position="89"/>
        <end position="111"/>
    </location>
</feature>
<feature type="compositionally biased region" description="Polar residues" evidence="1">
    <location>
        <begin position="182"/>
        <end position="195"/>
    </location>
</feature>
<keyword evidence="3" id="KW-1185">Reference proteome</keyword>
<dbReference type="EMBL" id="PDLN01000016">
    <property type="protein sequence ID" value="RDW64221.1"/>
    <property type="molecule type" value="Genomic_DNA"/>
</dbReference>
<organism evidence="2 3">
    <name type="scientific">Coleophoma crateriformis</name>
    <dbReference type="NCBI Taxonomy" id="565419"/>
    <lineage>
        <taxon>Eukaryota</taxon>
        <taxon>Fungi</taxon>
        <taxon>Dikarya</taxon>
        <taxon>Ascomycota</taxon>
        <taxon>Pezizomycotina</taxon>
        <taxon>Leotiomycetes</taxon>
        <taxon>Helotiales</taxon>
        <taxon>Dermateaceae</taxon>
        <taxon>Coleophoma</taxon>
    </lineage>
</organism>
<feature type="compositionally biased region" description="Basic and acidic residues" evidence="1">
    <location>
        <begin position="172"/>
        <end position="181"/>
    </location>
</feature>
<comment type="caution">
    <text evidence="2">The sequence shown here is derived from an EMBL/GenBank/DDBJ whole genome shotgun (WGS) entry which is preliminary data.</text>
</comment>
<gene>
    <name evidence="2" type="ORF">BP5796_10723</name>
</gene>
<evidence type="ECO:0000313" key="2">
    <source>
        <dbReference type="EMBL" id="RDW64221.1"/>
    </source>
</evidence>
<feature type="region of interest" description="Disordered" evidence="1">
    <location>
        <begin position="149"/>
        <end position="195"/>
    </location>
</feature>
<sequence>MKIKSKEFGRLSPNFGRLQKFLGRARWLTIAELPVKSVGPWHFTSRTLQRHRRPSNAQRVNPTALMLPTRLLPPQFLIPSWTPQQVRSLSRTAAAAKKSQRPKTAKGPSLFEELFPEEQTKKQSHELDFSGPSIFDRLPAFAWNGEQAPTIRKLPSEKRSPSWGLYNQIPGQKKEGREDTTTSRQDTVSKNNQASRKSGATLMVLRGVSKHLEESDFFRLDFKGDHIEGWARGLIKVIPGRRPTTLEPLDHYFLLFETAAAARAYGEQVRHLHRLARMGSAITTLPLPPGFLRDGEDVHEVVKGFTLVPAALDVASIKLVDEPYKPALLRLMEDGGPAVLKANKTGAEDKVLFSLNWGQVTESELKFVIGEDGRKRNLQWQLAGGASEFLDLNSTEKSSRRRAASMSSRPARYLISLKDRDEARRFVRDWHSRAFPLPYKAGKHATERGEPIVNAQIVW</sequence>
<name>A0A3D8QR85_9HELO</name>
<evidence type="ECO:0000256" key="1">
    <source>
        <dbReference type="SAM" id="MobiDB-lite"/>
    </source>
</evidence>